<protein>
    <recommendedName>
        <fullName evidence="4">Agouti domain-containing protein</fullName>
    </recommendedName>
</protein>
<evidence type="ECO:0000256" key="2">
    <source>
        <dbReference type="SAM" id="SignalP"/>
    </source>
</evidence>
<sequence length="198" mass="21633">MRTGASTVISLCLLGLVLGTGAAQAASPREELNYLYEKAALPVDLAEPISLMGALWTPKTAHRNDSSSDPLDLRVVSWSTPGEGSETGVELSASEFEDIVVEEAERLEGLVSSQPETNENTQAEAEEVDEGFTPADEGQNRRLFPVLRCPRRCDGRLPAFRCCGNCCEFALLQRVCCRRCCVRNGIFPRACTRLCSNF</sequence>
<reference evidence="3" key="1">
    <citation type="submission" date="2014-11" db="EMBL/GenBank/DDBJ databases">
        <authorList>
            <person name="Otto D Thomas"/>
            <person name="Naeem Raeece"/>
        </authorList>
    </citation>
    <scope>NUCLEOTIDE SEQUENCE</scope>
</reference>
<organism evidence="3">
    <name type="scientific">Chromera velia CCMP2878</name>
    <dbReference type="NCBI Taxonomy" id="1169474"/>
    <lineage>
        <taxon>Eukaryota</taxon>
        <taxon>Sar</taxon>
        <taxon>Alveolata</taxon>
        <taxon>Colpodellida</taxon>
        <taxon>Chromeraceae</taxon>
        <taxon>Chromera</taxon>
    </lineage>
</organism>
<accession>A0A0G4H3L1</accession>
<dbReference type="EMBL" id="CDMZ01001827">
    <property type="protein sequence ID" value="CEM38058.1"/>
    <property type="molecule type" value="Genomic_DNA"/>
</dbReference>
<name>A0A0G4H3L1_9ALVE</name>
<dbReference type="AlphaFoldDB" id="A0A0G4H3L1"/>
<dbReference type="VEuPathDB" id="CryptoDB:Cvel_24496"/>
<keyword evidence="2" id="KW-0732">Signal</keyword>
<proteinExistence type="predicted"/>
<evidence type="ECO:0000256" key="1">
    <source>
        <dbReference type="SAM" id="MobiDB-lite"/>
    </source>
</evidence>
<evidence type="ECO:0000313" key="3">
    <source>
        <dbReference type="EMBL" id="CEM38058.1"/>
    </source>
</evidence>
<feature type="signal peptide" evidence="2">
    <location>
        <begin position="1"/>
        <end position="25"/>
    </location>
</feature>
<evidence type="ECO:0008006" key="4">
    <source>
        <dbReference type="Google" id="ProtNLM"/>
    </source>
</evidence>
<gene>
    <name evidence="3" type="ORF">Cvel_24496</name>
</gene>
<feature type="chain" id="PRO_5005191382" description="Agouti domain-containing protein" evidence="2">
    <location>
        <begin position="26"/>
        <end position="198"/>
    </location>
</feature>
<feature type="region of interest" description="Disordered" evidence="1">
    <location>
        <begin position="113"/>
        <end position="137"/>
    </location>
</feature>